<dbReference type="InterPro" id="IPR011856">
    <property type="entry name" value="tRNA_endonuc-like_dom_sf"/>
</dbReference>
<keyword evidence="4" id="KW-1185">Reference proteome</keyword>
<organism evidence="3 4">
    <name type="scientific">Nitrincola tapanii</name>
    <dbReference type="NCBI Taxonomy" id="1708751"/>
    <lineage>
        <taxon>Bacteria</taxon>
        <taxon>Pseudomonadati</taxon>
        <taxon>Pseudomonadota</taxon>
        <taxon>Gammaproteobacteria</taxon>
        <taxon>Oceanospirillales</taxon>
        <taxon>Oceanospirillaceae</taxon>
        <taxon>Nitrincola</taxon>
    </lineage>
</organism>
<dbReference type="HAMAP" id="MF_00048">
    <property type="entry name" value="UPF0102"/>
    <property type="match status" value="1"/>
</dbReference>
<dbReference type="OrthoDB" id="9794876at2"/>
<evidence type="ECO:0000256" key="2">
    <source>
        <dbReference type="HAMAP-Rule" id="MF_00048"/>
    </source>
</evidence>
<dbReference type="Proteomes" id="UP000325302">
    <property type="component" value="Unassembled WGS sequence"/>
</dbReference>
<dbReference type="GO" id="GO:0003676">
    <property type="term" value="F:nucleic acid binding"/>
    <property type="evidence" value="ECO:0007669"/>
    <property type="project" value="InterPro"/>
</dbReference>
<dbReference type="AlphaFoldDB" id="A0A5A9W031"/>
<dbReference type="Gene3D" id="3.40.1350.10">
    <property type="match status" value="1"/>
</dbReference>
<dbReference type="PANTHER" id="PTHR34039:SF1">
    <property type="entry name" value="UPF0102 PROTEIN YRAN"/>
    <property type="match status" value="1"/>
</dbReference>
<proteinExistence type="inferred from homology"/>
<comment type="similarity">
    <text evidence="1 2">Belongs to the UPF0102 family.</text>
</comment>
<dbReference type="EMBL" id="SMRS01000008">
    <property type="protein sequence ID" value="KAA0873922.1"/>
    <property type="molecule type" value="Genomic_DNA"/>
</dbReference>
<accession>A0A5A9W031</accession>
<evidence type="ECO:0000256" key="1">
    <source>
        <dbReference type="ARBA" id="ARBA00006738"/>
    </source>
</evidence>
<dbReference type="NCBIfam" id="NF009150">
    <property type="entry name" value="PRK12497.1-3"/>
    <property type="match status" value="1"/>
</dbReference>
<evidence type="ECO:0000313" key="3">
    <source>
        <dbReference type="EMBL" id="KAA0873922.1"/>
    </source>
</evidence>
<dbReference type="Pfam" id="PF02021">
    <property type="entry name" value="UPF0102"/>
    <property type="match status" value="1"/>
</dbReference>
<name>A0A5A9W031_9GAMM</name>
<dbReference type="InterPro" id="IPR011335">
    <property type="entry name" value="Restrct_endonuc-II-like"/>
</dbReference>
<comment type="caution">
    <text evidence="3">The sequence shown here is derived from an EMBL/GenBank/DDBJ whole genome shotgun (WGS) entry which is preliminary data.</text>
</comment>
<dbReference type="NCBIfam" id="TIGR00252">
    <property type="entry name" value="YraN family protein"/>
    <property type="match status" value="1"/>
</dbReference>
<protein>
    <recommendedName>
        <fullName evidence="2">UPF0102 protein E1H14_11245</fullName>
    </recommendedName>
</protein>
<evidence type="ECO:0000313" key="4">
    <source>
        <dbReference type="Proteomes" id="UP000325302"/>
    </source>
</evidence>
<gene>
    <name evidence="3" type="ORF">E1H14_11245</name>
</gene>
<dbReference type="InterPro" id="IPR003509">
    <property type="entry name" value="UPF0102_YraN-like"/>
</dbReference>
<reference evidence="3 4" key="1">
    <citation type="submission" date="2019-03" db="EMBL/GenBank/DDBJ databases">
        <title>Nitrincola sp. nov. isolated from an Indian soda lake.</title>
        <authorList>
            <person name="Joshi A."/>
            <person name="Thite S.V."/>
            <person name="Joseph N."/>
            <person name="Dhotre D."/>
            <person name="Moorthy M."/>
            <person name="Shouche Y.S."/>
        </authorList>
    </citation>
    <scope>NUCLEOTIDE SEQUENCE [LARGE SCALE GENOMIC DNA]</scope>
    <source>
        <strain evidence="3 4">MEB193</strain>
    </source>
</reference>
<dbReference type="RefSeq" id="WP_149391574.1">
    <property type="nucleotide sequence ID" value="NZ_SMRS01000008.1"/>
</dbReference>
<dbReference type="PANTHER" id="PTHR34039">
    <property type="entry name" value="UPF0102 PROTEIN YRAN"/>
    <property type="match status" value="1"/>
</dbReference>
<sequence length="116" mass="13574">MDRKQHGTDAENRALLWLEDQGLRLIQRNAQCRLGEIDLIMQDQSTLVFIEVRQRQSQAYGGAALSVNWRKQQKLALTARYLLARHPHWSDYPCRFDVVAFEGNSSPIWYKDAFRP</sequence>
<dbReference type="SUPFAM" id="SSF52980">
    <property type="entry name" value="Restriction endonuclease-like"/>
    <property type="match status" value="1"/>
</dbReference>